<evidence type="ECO:0000313" key="2">
    <source>
        <dbReference type="EMBL" id="GEZ76812.1"/>
    </source>
</evidence>
<feature type="region of interest" description="Disordered" evidence="1">
    <location>
        <begin position="33"/>
        <end position="55"/>
    </location>
</feature>
<proteinExistence type="predicted"/>
<reference evidence="2" key="1">
    <citation type="journal article" date="2019" name="Sci. Rep.">
        <title>Draft genome of Tanacetum cinerariifolium, the natural source of mosquito coil.</title>
        <authorList>
            <person name="Yamashiro T."/>
            <person name="Shiraishi A."/>
            <person name="Satake H."/>
            <person name="Nakayama K."/>
        </authorList>
    </citation>
    <scope>NUCLEOTIDE SEQUENCE</scope>
</reference>
<dbReference type="AlphaFoldDB" id="A0A699IS07"/>
<sequence>MNVIPHNHVDDEPSEEVDIDVDIEEYENKPKLTYPYEEIDPLNPLPPASESEPEDAIEVENPIEHKDETVLASVHEACESSTAPLLCEDSGGLLPGLIRRDINSLCRKPLISSTSYT</sequence>
<organism evidence="2">
    <name type="scientific">Tanacetum cinerariifolium</name>
    <name type="common">Dalmatian daisy</name>
    <name type="synonym">Chrysanthemum cinerariifolium</name>
    <dbReference type="NCBI Taxonomy" id="118510"/>
    <lineage>
        <taxon>Eukaryota</taxon>
        <taxon>Viridiplantae</taxon>
        <taxon>Streptophyta</taxon>
        <taxon>Embryophyta</taxon>
        <taxon>Tracheophyta</taxon>
        <taxon>Spermatophyta</taxon>
        <taxon>Magnoliopsida</taxon>
        <taxon>eudicotyledons</taxon>
        <taxon>Gunneridae</taxon>
        <taxon>Pentapetalae</taxon>
        <taxon>asterids</taxon>
        <taxon>campanulids</taxon>
        <taxon>Asterales</taxon>
        <taxon>Asteraceae</taxon>
        <taxon>Asteroideae</taxon>
        <taxon>Anthemideae</taxon>
        <taxon>Anthemidinae</taxon>
        <taxon>Tanacetum</taxon>
    </lineage>
</organism>
<name>A0A699IS07_TANCI</name>
<gene>
    <name evidence="2" type="ORF">Tci_548785</name>
</gene>
<protein>
    <submittedName>
        <fullName evidence="2">Uncharacterized protein</fullName>
    </submittedName>
</protein>
<comment type="caution">
    <text evidence="2">The sequence shown here is derived from an EMBL/GenBank/DDBJ whole genome shotgun (WGS) entry which is preliminary data.</text>
</comment>
<accession>A0A699IS07</accession>
<evidence type="ECO:0000256" key="1">
    <source>
        <dbReference type="SAM" id="MobiDB-lite"/>
    </source>
</evidence>
<dbReference type="EMBL" id="BKCJ010320984">
    <property type="protein sequence ID" value="GEZ76812.1"/>
    <property type="molecule type" value="Genomic_DNA"/>
</dbReference>